<accession>A0A0F9APL1</accession>
<dbReference type="AlphaFoldDB" id="A0A0F9APL1"/>
<feature type="region of interest" description="Disordered" evidence="1">
    <location>
        <begin position="1"/>
        <end position="25"/>
    </location>
</feature>
<gene>
    <name evidence="2" type="ORF">LCGC14_2624900</name>
</gene>
<protein>
    <submittedName>
        <fullName evidence="2">Uncharacterized protein</fullName>
    </submittedName>
</protein>
<name>A0A0F9APL1_9ZZZZ</name>
<evidence type="ECO:0000256" key="1">
    <source>
        <dbReference type="SAM" id="MobiDB-lite"/>
    </source>
</evidence>
<organism evidence="2">
    <name type="scientific">marine sediment metagenome</name>
    <dbReference type="NCBI Taxonomy" id="412755"/>
    <lineage>
        <taxon>unclassified sequences</taxon>
        <taxon>metagenomes</taxon>
        <taxon>ecological metagenomes</taxon>
    </lineage>
</organism>
<comment type="caution">
    <text evidence="2">The sequence shown here is derived from an EMBL/GenBank/DDBJ whole genome shotgun (WGS) entry which is preliminary data.</text>
</comment>
<proteinExistence type="predicted"/>
<reference evidence="2" key="1">
    <citation type="journal article" date="2015" name="Nature">
        <title>Complex archaea that bridge the gap between prokaryotes and eukaryotes.</title>
        <authorList>
            <person name="Spang A."/>
            <person name="Saw J.H."/>
            <person name="Jorgensen S.L."/>
            <person name="Zaremba-Niedzwiedzka K."/>
            <person name="Martijn J."/>
            <person name="Lind A.E."/>
            <person name="van Eijk R."/>
            <person name="Schleper C."/>
            <person name="Guy L."/>
            <person name="Ettema T.J."/>
        </authorList>
    </citation>
    <scope>NUCLEOTIDE SEQUENCE</scope>
</reference>
<feature type="non-terminal residue" evidence="2">
    <location>
        <position position="50"/>
    </location>
</feature>
<dbReference type="EMBL" id="LAZR01044878">
    <property type="protein sequence ID" value="KKL03567.1"/>
    <property type="molecule type" value="Genomic_DNA"/>
</dbReference>
<sequence>MRLGQKNGIVRQWARRGSRPRQPKDQRYQSVYLFGAICPARGTGAALVLP</sequence>
<evidence type="ECO:0000313" key="2">
    <source>
        <dbReference type="EMBL" id="KKL03567.1"/>
    </source>
</evidence>